<dbReference type="Pfam" id="PF25019">
    <property type="entry name" value="LRR_R13L1-DRL21"/>
    <property type="match status" value="1"/>
</dbReference>
<dbReference type="GO" id="GO:0005524">
    <property type="term" value="F:ATP binding"/>
    <property type="evidence" value="ECO:0007669"/>
    <property type="project" value="UniProtKB-KW"/>
</dbReference>
<evidence type="ECO:0000256" key="4">
    <source>
        <dbReference type="ARBA" id="ARBA00022821"/>
    </source>
</evidence>
<gene>
    <name evidence="10" type="ORF">QN277_002194</name>
</gene>
<evidence type="ECO:0000313" key="10">
    <source>
        <dbReference type="EMBL" id="KAK4285503.1"/>
    </source>
</evidence>
<evidence type="ECO:0000259" key="8">
    <source>
        <dbReference type="Pfam" id="PF23559"/>
    </source>
</evidence>
<dbReference type="SMART" id="SM00369">
    <property type="entry name" value="LRR_TYP"/>
    <property type="match status" value="4"/>
</dbReference>
<comment type="caution">
    <text evidence="10">The sequence shown here is derived from an EMBL/GenBank/DDBJ whole genome shotgun (WGS) entry which is preliminary data.</text>
</comment>
<dbReference type="Gene3D" id="1.10.10.10">
    <property type="entry name" value="Winged helix-like DNA-binding domain superfamily/Winged helix DNA-binding domain"/>
    <property type="match status" value="1"/>
</dbReference>
<dbReference type="InterPro" id="IPR027417">
    <property type="entry name" value="P-loop_NTPase"/>
</dbReference>
<dbReference type="GO" id="GO:0051707">
    <property type="term" value="P:response to other organism"/>
    <property type="evidence" value="ECO:0007669"/>
    <property type="project" value="UniProtKB-ARBA"/>
</dbReference>
<dbReference type="InterPro" id="IPR003591">
    <property type="entry name" value="Leu-rich_rpt_typical-subtyp"/>
</dbReference>
<evidence type="ECO:0000256" key="3">
    <source>
        <dbReference type="ARBA" id="ARBA00022741"/>
    </source>
</evidence>
<proteinExistence type="predicted"/>
<dbReference type="Pfam" id="PF00931">
    <property type="entry name" value="NB-ARC"/>
    <property type="match status" value="1"/>
</dbReference>
<dbReference type="Gene3D" id="3.40.50.300">
    <property type="entry name" value="P-loop containing nucleotide triphosphate hydrolases"/>
    <property type="match status" value="1"/>
</dbReference>
<keyword evidence="11" id="KW-1185">Reference proteome</keyword>
<dbReference type="PANTHER" id="PTHR36766">
    <property type="entry name" value="PLANT BROAD-SPECTRUM MILDEW RESISTANCE PROTEIN RPW8"/>
    <property type="match status" value="1"/>
</dbReference>
<dbReference type="Gene3D" id="3.80.10.10">
    <property type="entry name" value="Ribonuclease Inhibitor"/>
    <property type="match status" value="1"/>
</dbReference>
<keyword evidence="5" id="KW-0067">ATP-binding</keyword>
<dbReference type="Gene3D" id="1.20.5.4130">
    <property type="match status" value="1"/>
</dbReference>
<dbReference type="InterPro" id="IPR058922">
    <property type="entry name" value="WHD_DRP"/>
</dbReference>
<dbReference type="Pfam" id="PF23559">
    <property type="entry name" value="WHD_DRP"/>
    <property type="match status" value="1"/>
</dbReference>
<keyword evidence="2" id="KW-0677">Repeat</keyword>
<dbReference type="InterPro" id="IPR041118">
    <property type="entry name" value="Rx_N"/>
</dbReference>
<organism evidence="10 11">
    <name type="scientific">Acacia crassicarpa</name>
    <name type="common">northern wattle</name>
    <dbReference type="NCBI Taxonomy" id="499986"/>
    <lineage>
        <taxon>Eukaryota</taxon>
        <taxon>Viridiplantae</taxon>
        <taxon>Streptophyta</taxon>
        <taxon>Embryophyta</taxon>
        <taxon>Tracheophyta</taxon>
        <taxon>Spermatophyta</taxon>
        <taxon>Magnoliopsida</taxon>
        <taxon>eudicotyledons</taxon>
        <taxon>Gunneridae</taxon>
        <taxon>Pentapetalae</taxon>
        <taxon>rosids</taxon>
        <taxon>fabids</taxon>
        <taxon>Fabales</taxon>
        <taxon>Fabaceae</taxon>
        <taxon>Caesalpinioideae</taxon>
        <taxon>mimosoid clade</taxon>
        <taxon>Acacieae</taxon>
        <taxon>Acacia</taxon>
    </lineage>
</organism>
<dbReference type="PANTHER" id="PTHR36766:SF38">
    <property type="entry name" value="DISEASE RESISTANCE PROTEIN RGA3"/>
    <property type="match status" value="1"/>
</dbReference>
<dbReference type="PRINTS" id="PR00364">
    <property type="entry name" value="DISEASERSIST"/>
</dbReference>
<sequence length="844" mass="97010">MDTIAASVLEGLTSLALEEFKLLRNAKDDVEMMKNTVGAIRATLLDAEAEANNNHQVSFWLARLKDVLYDADDVLDDLSTEALRKGTMTQNKVAKKVRIFFSESNQVVYNIKMAHKLREVRGTLDKIEKDRKEFNFTDQPLKPFFVLEGRKQTYSLVQGDEIIGRGNEKNVILRYFFDSNVKSSVSIIPIVGFGGLGKTALAQLVYNDKHVQEYFELRKWVCVSDECDVRQIAQKLLGQDNTKEMEEVQQDLRQLIEGKKFLIVLDDVWNENDDFWNSLKRLLSQGAEGSMVVVTTRSHKVGKMKDTHKPIILEGLDGKRSWELFCRRAFKRGEESNDKELLAIGREVVRKCAGVPLAIIVVGSLVSEKASEGIDLSYLKNCELWNVDKKVEERVFAVLKLSYDHLPSPIKNCVAFCSLFPKDFLFKRQTLIQMWIAEGFIPSTNQRCEEDVGHEYFVNLLSRSFFQDVTRDGADNIETCKMHDLIHDLALSVAKHEYLVIKEGKEDGSKETTTRHLSYDVPRKKWKVPTSFLKFEKLRTMLLLNDIFCQMDHSVFDLVASKLKCLRVLDLHKAHITEIPESIGKLKHLRFLDLSWNGIRQVSRAITRLQNLQTLNLSSNYDLRELPSDISKLVSLRHLHLTKCDRLEWMPSGLGQLTSLQTLTHFVVDDGKTHWRRVVDEGKTHWRRVSARINELGELNNLRGSLTIKELKHLRSNPKEAESARLQDKQHLQQLSLDWGTFDNKYDEFSKVDSDELILERLCPHHTIKVLLIKRFCGESLPGWIGNLLQLRRLELSDCHSLKSLPEGLRNLTSLRRLTISGSPLLSRDEWQKTVHVPFVDSSM</sequence>
<keyword evidence="1" id="KW-0433">Leucine-rich repeat</keyword>
<dbReference type="InterPro" id="IPR042197">
    <property type="entry name" value="Apaf_helical"/>
</dbReference>
<accession>A0AAE1N8P0</accession>
<dbReference type="Gene3D" id="1.10.8.430">
    <property type="entry name" value="Helical domain of apoptotic protease-activating factors"/>
    <property type="match status" value="1"/>
</dbReference>
<evidence type="ECO:0000256" key="2">
    <source>
        <dbReference type="ARBA" id="ARBA00022737"/>
    </source>
</evidence>
<dbReference type="InterPro" id="IPR032675">
    <property type="entry name" value="LRR_dom_sf"/>
</dbReference>
<evidence type="ECO:0000259" key="9">
    <source>
        <dbReference type="Pfam" id="PF25019"/>
    </source>
</evidence>
<dbReference type="FunFam" id="1.10.10.10:FF:000322">
    <property type="entry name" value="Probable disease resistance protein At1g63360"/>
    <property type="match status" value="1"/>
</dbReference>
<protein>
    <submittedName>
        <fullName evidence="10">Uncharacterized protein</fullName>
    </submittedName>
</protein>
<evidence type="ECO:0000313" key="11">
    <source>
        <dbReference type="Proteomes" id="UP001293593"/>
    </source>
</evidence>
<evidence type="ECO:0000259" key="6">
    <source>
        <dbReference type="Pfam" id="PF00931"/>
    </source>
</evidence>
<dbReference type="SUPFAM" id="SSF52540">
    <property type="entry name" value="P-loop containing nucleoside triphosphate hydrolases"/>
    <property type="match status" value="1"/>
</dbReference>
<dbReference type="EMBL" id="JAWXYG010000001">
    <property type="protein sequence ID" value="KAK4285503.1"/>
    <property type="molecule type" value="Genomic_DNA"/>
</dbReference>
<dbReference type="SUPFAM" id="SSF52058">
    <property type="entry name" value="L domain-like"/>
    <property type="match status" value="1"/>
</dbReference>
<dbReference type="Proteomes" id="UP001293593">
    <property type="component" value="Unassembled WGS sequence"/>
</dbReference>
<dbReference type="Pfam" id="PF18052">
    <property type="entry name" value="Rx_N"/>
    <property type="match status" value="1"/>
</dbReference>
<keyword evidence="4" id="KW-0611">Plant defense</keyword>
<dbReference type="AlphaFoldDB" id="A0AAE1N8P0"/>
<dbReference type="InterPro" id="IPR036388">
    <property type="entry name" value="WH-like_DNA-bd_sf"/>
</dbReference>
<reference evidence="10" key="1">
    <citation type="submission" date="2023-10" db="EMBL/GenBank/DDBJ databases">
        <title>Chromosome-level genome of the transformable northern wattle, Acacia crassicarpa.</title>
        <authorList>
            <person name="Massaro I."/>
            <person name="Sinha N.R."/>
            <person name="Poethig S."/>
            <person name="Leichty A.R."/>
        </authorList>
    </citation>
    <scope>NUCLEOTIDE SEQUENCE</scope>
    <source>
        <strain evidence="10">Acra3RX</strain>
        <tissue evidence="10">Leaf</tissue>
    </source>
</reference>
<evidence type="ECO:0000256" key="5">
    <source>
        <dbReference type="ARBA" id="ARBA00022840"/>
    </source>
</evidence>
<dbReference type="InterPro" id="IPR001611">
    <property type="entry name" value="Leu-rich_rpt"/>
</dbReference>
<evidence type="ECO:0000256" key="1">
    <source>
        <dbReference type="ARBA" id="ARBA00022614"/>
    </source>
</evidence>
<feature type="domain" description="NB-ARC" evidence="6">
    <location>
        <begin position="182"/>
        <end position="332"/>
    </location>
</feature>
<dbReference type="InterPro" id="IPR002182">
    <property type="entry name" value="NB-ARC"/>
</dbReference>
<feature type="domain" description="R13L1/DRL21-like LRR repeat region" evidence="9">
    <location>
        <begin position="693"/>
        <end position="821"/>
    </location>
</feature>
<feature type="domain" description="Disease resistance N-terminal" evidence="7">
    <location>
        <begin position="6"/>
        <end position="90"/>
    </location>
</feature>
<feature type="domain" description="Disease resistance protein winged helix" evidence="8">
    <location>
        <begin position="419"/>
        <end position="490"/>
    </location>
</feature>
<dbReference type="InterPro" id="IPR056789">
    <property type="entry name" value="LRR_R13L1-DRL21"/>
</dbReference>
<keyword evidence="3" id="KW-0547">Nucleotide-binding</keyword>
<evidence type="ECO:0000259" key="7">
    <source>
        <dbReference type="Pfam" id="PF18052"/>
    </source>
</evidence>
<dbReference type="GO" id="GO:0043531">
    <property type="term" value="F:ADP binding"/>
    <property type="evidence" value="ECO:0007669"/>
    <property type="project" value="InterPro"/>
</dbReference>
<dbReference type="Pfam" id="PF00560">
    <property type="entry name" value="LRR_1"/>
    <property type="match status" value="1"/>
</dbReference>
<dbReference type="GO" id="GO:0006952">
    <property type="term" value="P:defense response"/>
    <property type="evidence" value="ECO:0007669"/>
    <property type="project" value="UniProtKB-KW"/>
</dbReference>
<name>A0AAE1N8P0_9FABA</name>